<evidence type="ECO:0000313" key="2">
    <source>
        <dbReference type="Proteomes" id="UP000789901"/>
    </source>
</evidence>
<sequence length="380" mass="43916">LTNLDYKPGYKEYTFYKYWLASNGYTSSFDRNNTALLNAYQPEEIYSQYIVQIKEKFALVNHLSEVYKILDTHEYIDIKEEFQPIDDENALNKGANLVIEKYRWLQIGKIEKRFINFQAQSIKECPICDVKYKKNQLYRFIRKNISDKAKLKVKPKLGLNKRIAKAVLNSCLLPELSEEVINVKEMEDFPKTYPNFLSKEPSTTLIHFPIMIGKTKDLRKYLNYLAKNKADLSCIIWISYRKTLSNESIEDIIIVQVESLSCIEFSAHLIVAILDEINAIQHQMNSGSNAQKSENAMHNVLRSAQHVLAIDRFANESKTIEYLYDPNSGAEAMRIGFEYLKQGKRIAFVVTSSNMARALVKEASKLSFKAHAYYGDMDGK</sequence>
<proteinExistence type="predicted"/>
<reference evidence="1 2" key="1">
    <citation type="submission" date="2021-06" db="EMBL/GenBank/DDBJ databases">
        <authorList>
            <person name="Kallberg Y."/>
            <person name="Tangrot J."/>
            <person name="Rosling A."/>
        </authorList>
    </citation>
    <scope>NUCLEOTIDE SEQUENCE [LARGE SCALE GENOMIC DNA]</scope>
    <source>
        <strain evidence="1 2">120-4 pot B 10/14</strain>
    </source>
</reference>
<keyword evidence="2" id="KW-1185">Reference proteome</keyword>
<comment type="caution">
    <text evidence="1">The sequence shown here is derived from an EMBL/GenBank/DDBJ whole genome shotgun (WGS) entry which is preliminary data.</text>
</comment>
<dbReference type="Proteomes" id="UP000789901">
    <property type="component" value="Unassembled WGS sequence"/>
</dbReference>
<dbReference type="EMBL" id="CAJVQB010044071">
    <property type="protein sequence ID" value="CAG8831635.1"/>
    <property type="molecule type" value="Genomic_DNA"/>
</dbReference>
<evidence type="ECO:0000313" key="1">
    <source>
        <dbReference type="EMBL" id="CAG8831635.1"/>
    </source>
</evidence>
<name>A0ABN7WH60_GIGMA</name>
<accession>A0ABN7WH60</accession>
<organism evidence="1 2">
    <name type="scientific">Gigaspora margarita</name>
    <dbReference type="NCBI Taxonomy" id="4874"/>
    <lineage>
        <taxon>Eukaryota</taxon>
        <taxon>Fungi</taxon>
        <taxon>Fungi incertae sedis</taxon>
        <taxon>Mucoromycota</taxon>
        <taxon>Glomeromycotina</taxon>
        <taxon>Glomeromycetes</taxon>
        <taxon>Diversisporales</taxon>
        <taxon>Gigasporaceae</taxon>
        <taxon>Gigaspora</taxon>
    </lineage>
</organism>
<gene>
    <name evidence="1" type="ORF">GMARGA_LOCUS30736</name>
</gene>
<feature type="non-terminal residue" evidence="1">
    <location>
        <position position="1"/>
    </location>
</feature>
<protein>
    <submittedName>
        <fullName evidence="1">748_t:CDS:1</fullName>
    </submittedName>
</protein>